<evidence type="ECO:0000256" key="11">
    <source>
        <dbReference type="ARBA" id="ARBA00022777"/>
    </source>
</evidence>
<reference evidence="17 19" key="1">
    <citation type="submission" date="2016-01" db="EMBL/GenBank/DDBJ databases">
        <title>Genome sequence of the acidophilic iron oxidising Ferrovum strain Z-31.</title>
        <authorList>
            <person name="Poehlein A."/>
            <person name="Ullrich S.R."/>
            <person name="Schloemann M."/>
            <person name="Muehling M."/>
            <person name="Daniel R."/>
        </authorList>
    </citation>
    <scope>NUCLEOTIDE SEQUENCE [LARGE SCALE GENOMIC DNA]</scope>
    <source>
        <strain evidence="17 19">Z-31</strain>
    </source>
</reference>
<gene>
    <name evidence="17" type="primary">cobP</name>
    <name evidence="18" type="synonym">cobU</name>
    <name evidence="17" type="ORF">FEMY_07170</name>
    <name evidence="18" type="ORF">JZL65_09585</name>
</gene>
<dbReference type="Pfam" id="PF02283">
    <property type="entry name" value="CobU"/>
    <property type="match status" value="1"/>
</dbReference>
<reference evidence="18" key="2">
    <citation type="submission" date="2021-02" db="EMBL/GenBank/DDBJ databases">
        <title>Comparative genomics of Ferrovum myxofaciens strains, predominant extremophile bacteria forming large biofilm stalactites in acid mine ecosystems.</title>
        <authorList>
            <person name="Burkartova K."/>
            <person name="Ridl J."/>
            <person name="Pajer P."/>
            <person name="Falteisek L."/>
        </authorList>
    </citation>
    <scope>NUCLEOTIDE SEQUENCE</scope>
    <source>
        <strain evidence="18">MI1III</strain>
    </source>
</reference>
<proteinExistence type="inferred from homology"/>
<evidence type="ECO:0000256" key="6">
    <source>
        <dbReference type="ARBA" id="ARBA00005159"/>
    </source>
</evidence>
<evidence type="ECO:0000256" key="10">
    <source>
        <dbReference type="ARBA" id="ARBA00022741"/>
    </source>
</evidence>
<comment type="catalytic activity">
    <reaction evidence="3">
        <text>adenosylcob(III)inamide + GTP = adenosylcob(III)inamide phosphate + GDP + H(+)</text>
        <dbReference type="Rhea" id="RHEA:15765"/>
        <dbReference type="ChEBI" id="CHEBI:2480"/>
        <dbReference type="ChEBI" id="CHEBI:15378"/>
        <dbReference type="ChEBI" id="CHEBI:37565"/>
        <dbReference type="ChEBI" id="CHEBI:58189"/>
        <dbReference type="ChEBI" id="CHEBI:58502"/>
        <dbReference type="EC" id="2.7.1.156"/>
    </reaction>
</comment>
<dbReference type="CDD" id="cd00544">
    <property type="entry name" value="CobU"/>
    <property type="match status" value="1"/>
</dbReference>
<dbReference type="SUPFAM" id="SSF52540">
    <property type="entry name" value="P-loop containing nucleoside triphosphate hydrolases"/>
    <property type="match status" value="1"/>
</dbReference>
<evidence type="ECO:0000313" key="17">
    <source>
        <dbReference type="EMBL" id="KXW58689.1"/>
    </source>
</evidence>
<sequence length="178" mass="19497">MSVDVPQRVLILGGVRSGKSAQAEQWAKHSARPVTYLATARIEDEEMRARISHHRATRPAHWKVIEEPVALASTLRAHAHPEGLILVDCLTLWLTNLLFDSDPQCVQREQDALLALLPTLPGTLILVSNETGLGIVPLGELTRRFCDQAGRLHQALATLCDPVLLMVAGLPVFLKGHS</sequence>
<dbReference type="EMBL" id="CP071137">
    <property type="protein sequence ID" value="QWY76750.1"/>
    <property type="molecule type" value="Genomic_DNA"/>
</dbReference>
<dbReference type="GO" id="GO:0043752">
    <property type="term" value="F:adenosylcobinamide kinase activity"/>
    <property type="evidence" value="ECO:0007669"/>
    <property type="project" value="UniProtKB-EC"/>
</dbReference>
<evidence type="ECO:0000256" key="12">
    <source>
        <dbReference type="ARBA" id="ARBA00022840"/>
    </source>
</evidence>
<dbReference type="Proteomes" id="UP000683551">
    <property type="component" value="Chromosome"/>
</dbReference>
<evidence type="ECO:0000256" key="15">
    <source>
        <dbReference type="PIRSR" id="PIRSR006135-1"/>
    </source>
</evidence>
<dbReference type="GO" id="GO:0005525">
    <property type="term" value="F:GTP binding"/>
    <property type="evidence" value="ECO:0007669"/>
    <property type="project" value="UniProtKB-UniRule"/>
</dbReference>
<comment type="pathway">
    <text evidence="5 14">Cofactor biosynthesis; adenosylcobalamin biosynthesis; adenosylcobalamin from cob(II)yrinate a,c-diamide: step 6/7.</text>
</comment>
<dbReference type="GeneID" id="301710032"/>
<keyword evidence="10 14" id="KW-0547">Nucleotide-binding</keyword>
<evidence type="ECO:0000256" key="1">
    <source>
        <dbReference type="ARBA" id="ARBA00000312"/>
    </source>
</evidence>
<keyword evidence="19" id="KW-1185">Reference proteome</keyword>
<dbReference type="AlphaFoldDB" id="A0A8F3E2D1"/>
<dbReference type="PATRIC" id="fig|1789004.3.peg.725"/>
<evidence type="ECO:0000256" key="8">
    <source>
        <dbReference type="ARBA" id="ARBA00022573"/>
    </source>
</evidence>
<dbReference type="GO" id="GO:0008820">
    <property type="term" value="F:cobinamide phosphate guanylyltransferase activity"/>
    <property type="evidence" value="ECO:0007669"/>
    <property type="project" value="UniProtKB-UniRule"/>
</dbReference>
<protein>
    <recommendedName>
        <fullName evidence="14">Bifunctional adenosylcobalamin biosynthesis protein</fullName>
        <ecNumber evidence="14">2.7.1.156</ecNumber>
        <ecNumber evidence="14">2.7.7.62</ecNumber>
    </recommendedName>
</protein>
<comment type="similarity">
    <text evidence="7 14">Belongs to the CobU/CobP family.</text>
</comment>
<dbReference type="RefSeq" id="WP_031596813.1">
    <property type="nucleotide sequence ID" value="NZ_CP053675.1"/>
</dbReference>
<dbReference type="OrthoDB" id="9788370at2"/>
<dbReference type="GO" id="GO:0005524">
    <property type="term" value="F:ATP binding"/>
    <property type="evidence" value="ECO:0007669"/>
    <property type="project" value="UniProtKB-UniRule"/>
</dbReference>
<feature type="binding site" evidence="16">
    <location>
        <begin position="13"/>
        <end position="20"/>
    </location>
    <ligand>
        <name>GTP</name>
        <dbReference type="ChEBI" id="CHEBI:37565"/>
    </ligand>
</feature>
<dbReference type="PANTHER" id="PTHR34848">
    <property type="match status" value="1"/>
</dbReference>
<evidence type="ECO:0000256" key="13">
    <source>
        <dbReference type="ARBA" id="ARBA00023134"/>
    </source>
</evidence>
<keyword evidence="13 14" id="KW-0342">GTP-binding</keyword>
<evidence type="ECO:0000256" key="5">
    <source>
        <dbReference type="ARBA" id="ARBA00004692"/>
    </source>
</evidence>
<name>A0A8F3E2D1_9PROT</name>
<dbReference type="EMBL" id="LRRD01000011">
    <property type="protein sequence ID" value="KXW58689.1"/>
    <property type="molecule type" value="Genomic_DNA"/>
</dbReference>
<dbReference type="GO" id="GO:0009236">
    <property type="term" value="P:cobalamin biosynthetic process"/>
    <property type="evidence" value="ECO:0007669"/>
    <property type="project" value="UniProtKB-UniRule"/>
</dbReference>
<comment type="catalytic activity">
    <reaction evidence="1 14">
        <text>adenosylcob(III)inamide + ATP = adenosylcob(III)inamide phosphate + ADP + H(+)</text>
        <dbReference type="Rhea" id="RHEA:15769"/>
        <dbReference type="ChEBI" id="CHEBI:2480"/>
        <dbReference type="ChEBI" id="CHEBI:15378"/>
        <dbReference type="ChEBI" id="CHEBI:30616"/>
        <dbReference type="ChEBI" id="CHEBI:58502"/>
        <dbReference type="ChEBI" id="CHEBI:456216"/>
        <dbReference type="EC" id="2.7.1.156"/>
    </reaction>
</comment>
<dbReference type="InterPro" id="IPR027417">
    <property type="entry name" value="P-loop_NTPase"/>
</dbReference>
<evidence type="ECO:0000256" key="3">
    <source>
        <dbReference type="ARBA" id="ARBA00001522"/>
    </source>
</evidence>
<dbReference type="PANTHER" id="PTHR34848:SF1">
    <property type="entry name" value="BIFUNCTIONAL ADENOSYLCOBALAMIN BIOSYNTHESIS PROTEIN COBU"/>
    <property type="match status" value="1"/>
</dbReference>
<dbReference type="EC" id="2.7.1.156" evidence="14"/>
<dbReference type="PIRSF" id="PIRSF006135">
    <property type="entry name" value="CobU"/>
    <property type="match status" value="1"/>
</dbReference>
<evidence type="ECO:0000256" key="14">
    <source>
        <dbReference type="PIRNR" id="PIRNR006135"/>
    </source>
</evidence>
<evidence type="ECO:0000313" key="18">
    <source>
        <dbReference type="EMBL" id="QWY76750.1"/>
    </source>
</evidence>
<keyword evidence="11 14" id="KW-0418">Kinase</keyword>
<feature type="binding site" evidence="16">
    <location>
        <begin position="38"/>
        <end position="40"/>
    </location>
    <ligand>
        <name>GTP</name>
        <dbReference type="ChEBI" id="CHEBI:37565"/>
    </ligand>
</feature>
<comment type="pathway">
    <text evidence="6 14">Cofactor biosynthesis; adenosylcobalamin biosynthesis; adenosylcobalamin from cob(II)yrinate a,c-diamide: step 5/7.</text>
</comment>
<feature type="active site" description="GMP-histidine intermediate" evidence="15">
    <location>
        <position position="54"/>
    </location>
</feature>
<feature type="binding site" evidence="16">
    <location>
        <begin position="55"/>
        <end position="58"/>
    </location>
    <ligand>
        <name>GTP</name>
        <dbReference type="ChEBI" id="CHEBI:37565"/>
    </ligand>
</feature>
<feature type="binding site" evidence="16">
    <location>
        <position position="66"/>
    </location>
    <ligand>
        <name>GTP</name>
        <dbReference type="ChEBI" id="CHEBI:37565"/>
    </ligand>
</feature>
<evidence type="ECO:0000256" key="4">
    <source>
        <dbReference type="ARBA" id="ARBA00003889"/>
    </source>
</evidence>
<evidence type="ECO:0000256" key="9">
    <source>
        <dbReference type="ARBA" id="ARBA00022679"/>
    </source>
</evidence>
<evidence type="ECO:0000256" key="2">
    <source>
        <dbReference type="ARBA" id="ARBA00000711"/>
    </source>
</evidence>
<evidence type="ECO:0000256" key="7">
    <source>
        <dbReference type="ARBA" id="ARBA00007490"/>
    </source>
</evidence>
<dbReference type="InterPro" id="IPR003203">
    <property type="entry name" value="CobU/CobP"/>
</dbReference>
<evidence type="ECO:0000313" key="19">
    <source>
        <dbReference type="Proteomes" id="UP000075653"/>
    </source>
</evidence>
<keyword evidence="9 14" id="KW-0808">Transferase</keyword>
<accession>A0A149VZN5</accession>
<comment type="catalytic activity">
    <reaction evidence="2 14">
        <text>adenosylcob(III)inamide phosphate + GTP + H(+) = adenosylcob(III)inamide-GDP + diphosphate</text>
        <dbReference type="Rhea" id="RHEA:22712"/>
        <dbReference type="ChEBI" id="CHEBI:15378"/>
        <dbReference type="ChEBI" id="CHEBI:33019"/>
        <dbReference type="ChEBI" id="CHEBI:37565"/>
        <dbReference type="ChEBI" id="CHEBI:58502"/>
        <dbReference type="ChEBI" id="CHEBI:60487"/>
        <dbReference type="EC" id="2.7.7.62"/>
    </reaction>
</comment>
<dbReference type="Gene3D" id="3.40.50.300">
    <property type="entry name" value="P-loop containing nucleotide triphosphate hydrolases"/>
    <property type="match status" value="1"/>
</dbReference>
<comment type="function">
    <text evidence="4 14">Catalyzes ATP-dependent phosphorylation of adenosylcobinamide and addition of GMP to adenosylcobinamide phosphate.</text>
</comment>
<feature type="binding site" evidence="16">
    <location>
        <position position="88"/>
    </location>
    <ligand>
        <name>GTP</name>
        <dbReference type="ChEBI" id="CHEBI:37565"/>
    </ligand>
</feature>
<accession>A0A8F3E2D1</accession>
<organism evidence="17 19">
    <name type="scientific">Ferrovum myxofaciens</name>
    <dbReference type="NCBI Taxonomy" id="416213"/>
    <lineage>
        <taxon>Bacteria</taxon>
        <taxon>Pseudomonadati</taxon>
        <taxon>Pseudomonadota</taxon>
        <taxon>Betaproteobacteria</taxon>
        <taxon>Ferrovales</taxon>
        <taxon>Ferrovaceae</taxon>
        <taxon>Ferrovum</taxon>
    </lineage>
</organism>
<evidence type="ECO:0000256" key="16">
    <source>
        <dbReference type="PIRSR" id="PIRSR006135-2"/>
    </source>
</evidence>
<dbReference type="NCBIfam" id="NF004469">
    <property type="entry name" value="PRK05800.1"/>
    <property type="match status" value="1"/>
</dbReference>
<keyword evidence="12 14" id="KW-0067">ATP-binding</keyword>
<keyword evidence="8 14" id="KW-0169">Cobalamin biosynthesis</keyword>
<dbReference type="Proteomes" id="UP000075653">
    <property type="component" value="Unassembled WGS sequence"/>
</dbReference>
<dbReference type="EC" id="2.7.7.62" evidence="14"/>
<keyword evidence="17" id="KW-0548">Nucleotidyltransferase</keyword>
<dbReference type="UniPathway" id="UPA00148">
    <property type="reaction ID" value="UER00236"/>
</dbReference>